<accession>A0A1I7WUJ7</accession>
<dbReference type="Proteomes" id="UP000095283">
    <property type="component" value="Unplaced"/>
</dbReference>
<organism evidence="1 2">
    <name type="scientific">Heterorhabditis bacteriophora</name>
    <name type="common">Entomopathogenic nematode worm</name>
    <dbReference type="NCBI Taxonomy" id="37862"/>
    <lineage>
        <taxon>Eukaryota</taxon>
        <taxon>Metazoa</taxon>
        <taxon>Ecdysozoa</taxon>
        <taxon>Nematoda</taxon>
        <taxon>Chromadorea</taxon>
        <taxon>Rhabditida</taxon>
        <taxon>Rhabditina</taxon>
        <taxon>Rhabditomorpha</taxon>
        <taxon>Strongyloidea</taxon>
        <taxon>Heterorhabditidae</taxon>
        <taxon>Heterorhabditis</taxon>
    </lineage>
</organism>
<reference evidence="2" key="1">
    <citation type="submission" date="2016-11" db="UniProtKB">
        <authorList>
            <consortium name="WormBaseParasite"/>
        </authorList>
    </citation>
    <scope>IDENTIFICATION</scope>
</reference>
<evidence type="ECO:0000313" key="1">
    <source>
        <dbReference type="Proteomes" id="UP000095283"/>
    </source>
</evidence>
<proteinExistence type="predicted"/>
<dbReference type="AlphaFoldDB" id="A0A1I7WUJ7"/>
<protein>
    <submittedName>
        <fullName evidence="2">Uncharacterized protein</fullName>
    </submittedName>
</protein>
<name>A0A1I7WUJ7_HETBA</name>
<dbReference type="WBParaSite" id="Hba_08818">
    <property type="protein sequence ID" value="Hba_08818"/>
    <property type="gene ID" value="Hba_08818"/>
</dbReference>
<sequence>MPSISSAFTAAVANSNQGRHERYAAHIPVNRGDNSGRQSAASQDSTQSEICVKYPLNGALIFNFYCNLSFYQKIINDKYFCVTSHVEY</sequence>
<evidence type="ECO:0000313" key="2">
    <source>
        <dbReference type="WBParaSite" id="Hba_08818"/>
    </source>
</evidence>
<keyword evidence="1" id="KW-1185">Reference proteome</keyword>